<dbReference type="OrthoDB" id="6409159at2759"/>
<dbReference type="Gene3D" id="2.70.220.10">
    <property type="entry name" value="Ganglioside GM2 activator"/>
    <property type="match status" value="1"/>
</dbReference>
<evidence type="ECO:0000256" key="2">
    <source>
        <dbReference type="SAM" id="SignalP"/>
    </source>
</evidence>
<feature type="chain" id="PRO_5018601277" description="MD-2-related lipid-recognition domain-containing protein" evidence="2">
    <location>
        <begin position="24"/>
        <end position="113"/>
    </location>
</feature>
<keyword evidence="1 2" id="KW-0732">Signal</keyword>
<accession>A0A3S1B1W1</accession>
<proteinExistence type="predicted"/>
<name>A0A3S1B1W1_ELYCH</name>
<organism evidence="3 4">
    <name type="scientific">Elysia chlorotica</name>
    <name type="common">Eastern emerald elysia</name>
    <name type="synonym">Sea slug</name>
    <dbReference type="NCBI Taxonomy" id="188477"/>
    <lineage>
        <taxon>Eukaryota</taxon>
        <taxon>Metazoa</taxon>
        <taxon>Spiralia</taxon>
        <taxon>Lophotrochozoa</taxon>
        <taxon>Mollusca</taxon>
        <taxon>Gastropoda</taxon>
        <taxon>Heterobranchia</taxon>
        <taxon>Euthyneura</taxon>
        <taxon>Panpulmonata</taxon>
        <taxon>Sacoglossa</taxon>
        <taxon>Placobranchoidea</taxon>
        <taxon>Plakobranchidae</taxon>
        <taxon>Elysia</taxon>
    </lineage>
</organism>
<comment type="caution">
    <text evidence="3">The sequence shown here is derived from an EMBL/GenBank/DDBJ whole genome shotgun (WGS) entry which is preliminary data.</text>
</comment>
<evidence type="ECO:0000313" key="4">
    <source>
        <dbReference type="Proteomes" id="UP000271974"/>
    </source>
</evidence>
<sequence>MECRILLAVVVVVAAVAAVAVNGAEDVIKFKIDTLNHPILAGSKTLKSQTRTPILKNYVFKNCGNPKTDLAQVGDIVLGPDPVVFPGTLTVSFAVNITKMVDAPLKVRLGLES</sequence>
<dbReference type="EMBL" id="RQTK01000991">
    <property type="protein sequence ID" value="RUS72980.1"/>
    <property type="molecule type" value="Genomic_DNA"/>
</dbReference>
<evidence type="ECO:0000256" key="1">
    <source>
        <dbReference type="ARBA" id="ARBA00022729"/>
    </source>
</evidence>
<dbReference type="InterPro" id="IPR036846">
    <property type="entry name" value="GM2-AP_sf"/>
</dbReference>
<gene>
    <name evidence="3" type="ORF">EGW08_019263</name>
</gene>
<dbReference type="Proteomes" id="UP000271974">
    <property type="component" value="Unassembled WGS sequence"/>
</dbReference>
<protein>
    <recommendedName>
        <fullName evidence="5">MD-2-related lipid-recognition domain-containing protein</fullName>
    </recommendedName>
</protein>
<reference evidence="3 4" key="1">
    <citation type="submission" date="2019-01" db="EMBL/GenBank/DDBJ databases">
        <title>A draft genome assembly of the solar-powered sea slug Elysia chlorotica.</title>
        <authorList>
            <person name="Cai H."/>
            <person name="Li Q."/>
            <person name="Fang X."/>
            <person name="Li J."/>
            <person name="Curtis N.E."/>
            <person name="Altenburger A."/>
            <person name="Shibata T."/>
            <person name="Feng M."/>
            <person name="Maeda T."/>
            <person name="Schwartz J.A."/>
            <person name="Shigenobu S."/>
            <person name="Lundholm N."/>
            <person name="Nishiyama T."/>
            <person name="Yang H."/>
            <person name="Hasebe M."/>
            <person name="Li S."/>
            <person name="Pierce S.K."/>
            <person name="Wang J."/>
        </authorList>
    </citation>
    <scope>NUCLEOTIDE SEQUENCE [LARGE SCALE GENOMIC DNA]</scope>
    <source>
        <strain evidence="3">EC2010</strain>
        <tissue evidence="3">Whole organism of an adult</tissue>
    </source>
</reference>
<evidence type="ECO:0008006" key="5">
    <source>
        <dbReference type="Google" id="ProtNLM"/>
    </source>
</evidence>
<dbReference type="AlphaFoldDB" id="A0A3S1B1W1"/>
<feature type="signal peptide" evidence="2">
    <location>
        <begin position="1"/>
        <end position="23"/>
    </location>
</feature>
<evidence type="ECO:0000313" key="3">
    <source>
        <dbReference type="EMBL" id="RUS72980.1"/>
    </source>
</evidence>
<keyword evidence="4" id="KW-1185">Reference proteome</keyword>
<dbReference type="SUPFAM" id="SSF63707">
    <property type="entry name" value="Ganglioside M2 (gm2) activator"/>
    <property type="match status" value="1"/>
</dbReference>